<evidence type="ECO:0000313" key="1">
    <source>
        <dbReference type="EMBL" id="RMZ67037.1"/>
    </source>
</evidence>
<evidence type="ECO:0000313" key="2">
    <source>
        <dbReference type="Proteomes" id="UP000265663"/>
    </source>
</evidence>
<organism evidence="1 2">
    <name type="scientific">Pyrenophora seminiperda CCB06</name>
    <dbReference type="NCBI Taxonomy" id="1302712"/>
    <lineage>
        <taxon>Eukaryota</taxon>
        <taxon>Fungi</taxon>
        <taxon>Dikarya</taxon>
        <taxon>Ascomycota</taxon>
        <taxon>Pezizomycotina</taxon>
        <taxon>Dothideomycetes</taxon>
        <taxon>Pleosporomycetidae</taxon>
        <taxon>Pleosporales</taxon>
        <taxon>Pleosporineae</taxon>
        <taxon>Pleosporaceae</taxon>
        <taxon>Pyrenophora</taxon>
    </lineage>
</organism>
<proteinExistence type="predicted"/>
<gene>
    <name evidence="1" type="ORF">GMOD_00000903</name>
</gene>
<name>A0A3M7LXP3_9PLEO</name>
<sequence>MPKNKYYIRSIAEKRALLLTRIIRGELPLARVILVAILRLRTSTNRVYRLYKVILKEKTTIKKRDRVKKYRFFINANTIYFTKLYIEKYKSLRPKLVTTRYIYKELAKITYLIVEAYSLEGSKLYVTINVYLIKKLYKKFSSKIIIYINRGIKKEEEIRNFYTFFNLDIKKLIYYYNKSKDNFAINIKYVKISKLVKANEKADKVVEV</sequence>
<protein>
    <submittedName>
        <fullName evidence="1">Uncharacterized protein</fullName>
    </submittedName>
</protein>
<dbReference type="AlphaFoldDB" id="A0A3M7LXP3"/>
<dbReference type="EMBL" id="KE747810">
    <property type="protein sequence ID" value="RMZ67037.1"/>
    <property type="molecule type" value="Genomic_DNA"/>
</dbReference>
<reference evidence="1 2" key="1">
    <citation type="journal article" date="2014" name="PLoS ONE">
        <title>De novo Genome Assembly of the Fungal Plant Pathogen Pyrenophora semeniperda.</title>
        <authorList>
            <person name="Soliai M.M."/>
            <person name="Meyer S.E."/>
            <person name="Udall J.A."/>
            <person name="Elzinga D.E."/>
            <person name="Hermansen R.A."/>
            <person name="Bodily P.M."/>
            <person name="Hart A.A."/>
            <person name="Coleman C.E."/>
        </authorList>
    </citation>
    <scope>NUCLEOTIDE SEQUENCE [LARGE SCALE GENOMIC DNA]</scope>
    <source>
        <strain evidence="1 2">CCB06</strain>
        <tissue evidence="1">Mycelium</tissue>
    </source>
</reference>
<accession>A0A3M7LXP3</accession>
<dbReference type="Proteomes" id="UP000265663">
    <property type="component" value="Unassembled WGS sequence"/>
</dbReference>
<keyword evidence="2" id="KW-1185">Reference proteome</keyword>